<evidence type="ECO:0000313" key="3">
    <source>
        <dbReference type="Proteomes" id="UP000756132"/>
    </source>
</evidence>
<name>A0A9Q8P8C7_PASFU</name>
<feature type="compositionally biased region" description="Acidic residues" evidence="1">
    <location>
        <begin position="75"/>
        <end position="84"/>
    </location>
</feature>
<dbReference type="KEGG" id="ffu:CLAFUR5_05360"/>
<keyword evidence="3" id="KW-1185">Reference proteome</keyword>
<feature type="compositionally biased region" description="Acidic residues" evidence="1">
    <location>
        <begin position="94"/>
        <end position="105"/>
    </location>
</feature>
<dbReference type="EMBL" id="CP090166">
    <property type="protein sequence ID" value="UJO16877.1"/>
    <property type="molecule type" value="Genomic_DNA"/>
</dbReference>
<dbReference type="GeneID" id="71985238"/>
<organism evidence="2 3">
    <name type="scientific">Passalora fulva</name>
    <name type="common">Tomato leaf mold</name>
    <name type="synonym">Cladosporium fulvum</name>
    <dbReference type="NCBI Taxonomy" id="5499"/>
    <lineage>
        <taxon>Eukaryota</taxon>
        <taxon>Fungi</taxon>
        <taxon>Dikarya</taxon>
        <taxon>Ascomycota</taxon>
        <taxon>Pezizomycotina</taxon>
        <taxon>Dothideomycetes</taxon>
        <taxon>Dothideomycetidae</taxon>
        <taxon>Mycosphaerellales</taxon>
        <taxon>Mycosphaerellaceae</taxon>
        <taxon>Fulvia</taxon>
    </lineage>
</organism>
<dbReference type="RefSeq" id="XP_047761243.1">
    <property type="nucleotide sequence ID" value="XM_047904508.1"/>
</dbReference>
<gene>
    <name evidence="2" type="ORF">CLAFUR5_05360</name>
</gene>
<proteinExistence type="predicted"/>
<sequence>MGYCPPTTLLGRKYGPSVGLLRKTHDGYLDEVQLASKRVTRDSRQRRRQRASKCEDDAIWDDEEWQEATLHGEEHENENDDVGDDATGSCSDTADCDEVEEENDDTADMVDELSKHGFDYFGHIATTNKATAKLPQEILDILVGHTIPTALETYRRLPSTGYTLHAINQEDF</sequence>
<reference evidence="2" key="2">
    <citation type="journal article" date="2022" name="Microb. Genom.">
        <title>A chromosome-scale genome assembly of the tomato pathogen Cladosporium fulvum reveals a compartmentalized genome architecture and the presence of a dispensable chromosome.</title>
        <authorList>
            <person name="Zaccaron A.Z."/>
            <person name="Chen L.H."/>
            <person name="Samaras A."/>
            <person name="Stergiopoulos I."/>
        </authorList>
    </citation>
    <scope>NUCLEOTIDE SEQUENCE</scope>
    <source>
        <strain evidence="2">Race5_Kim</strain>
    </source>
</reference>
<dbReference type="Proteomes" id="UP000756132">
    <property type="component" value="Chromosome 4"/>
</dbReference>
<accession>A0A9Q8P8C7</accession>
<protein>
    <submittedName>
        <fullName evidence="2">Uncharacterized protein</fullName>
    </submittedName>
</protein>
<evidence type="ECO:0000256" key="1">
    <source>
        <dbReference type="SAM" id="MobiDB-lite"/>
    </source>
</evidence>
<dbReference type="AlphaFoldDB" id="A0A9Q8P8C7"/>
<evidence type="ECO:0000313" key="2">
    <source>
        <dbReference type="EMBL" id="UJO16877.1"/>
    </source>
</evidence>
<feature type="region of interest" description="Disordered" evidence="1">
    <location>
        <begin position="71"/>
        <end position="105"/>
    </location>
</feature>
<reference evidence="2" key="1">
    <citation type="submission" date="2021-12" db="EMBL/GenBank/DDBJ databases">
        <authorList>
            <person name="Zaccaron A."/>
            <person name="Stergiopoulos I."/>
        </authorList>
    </citation>
    <scope>NUCLEOTIDE SEQUENCE</scope>
    <source>
        <strain evidence="2">Race5_Kim</strain>
    </source>
</reference>